<feature type="region of interest" description="Disordered" evidence="1">
    <location>
        <begin position="116"/>
        <end position="141"/>
    </location>
</feature>
<evidence type="ECO:0000259" key="3">
    <source>
        <dbReference type="Pfam" id="PF05239"/>
    </source>
</evidence>
<organism evidence="4 5">
    <name type="scientific">Bradyrhizobium ontarionense</name>
    <dbReference type="NCBI Taxonomy" id="2898149"/>
    <lineage>
        <taxon>Bacteria</taxon>
        <taxon>Pseudomonadati</taxon>
        <taxon>Pseudomonadota</taxon>
        <taxon>Alphaproteobacteria</taxon>
        <taxon>Hyphomicrobiales</taxon>
        <taxon>Nitrobacteraceae</taxon>
        <taxon>Bradyrhizobium</taxon>
    </lineage>
</organism>
<feature type="compositionally biased region" description="Low complexity" evidence="1">
    <location>
        <begin position="128"/>
        <end position="137"/>
    </location>
</feature>
<dbReference type="PANTHER" id="PTHR36505:SF1">
    <property type="entry name" value="BLR1072 PROTEIN"/>
    <property type="match status" value="1"/>
</dbReference>
<dbReference type="PANTHER" id="PTHR36505">
    <property type="entry name" value="BLR1072 PROTEIN"/>
    <property type="match status" value="1"/>
</dbReference>
<sequence>MKKIILVGAVAAVFAASTAMAETPASATRTEATVAGANQAYSNQWRVYKLIGLEVYNQNNEKLGDISDLLVDQTGTIQTAILGVGGFLGVGERMVAVSYEQLKFSNQAVEMKVASTASPKTADVGRQTTTGAATTAAPVRSSGERWYPDHAVINLTADQLKAMPKFEYN</sequence>
<keyword evidence="5" id="KW-1185">Reference proteome</keyword>
<dbReference type="Gene3D" id="2.30.30.240">
    <property type="entry name" value="PRC-barrel domain"/>
    <property type="match status" value="1"/>
</dbReference>
<evidence type="ECO:0000313" key="5">
    <source>
        <dbReference type="Proteomes" id="UP001431010"/>
    </source>
</evidence>
<feature type="chain" id="PRO_5047075538" evidence="2">
    <location>
        <begin position="22"/>
        <end position="169"/>
    </location>
</feature>
<feature type="domain" description="PRC-barrel" evidence="3">
    <location>
        <begin position="46"/>
        <end position="111"/>
    </location>
</feature>
<dbReference type="RefSeq" id="WP_231318578.1">
    <property type="nucleotide sequence ID" value="NZ_CP088156.1"/>
</dbReference>
<gene>
    <name evidence="4" type="ORF">LQG66_26475</name>
</gene>
<dbReference type="Proteomes" id="UP001431010">
    <property type="component" value="Chromosome"/>
</dbReference>
<dbReference type="InterPro" id="IPR011033">
    <property type="entry name" value="PRC_barrel-like_sf"/>
</dbReference>
<feature type="signal peptide" evidence="2">
    <location>
        <begin position="1"/>
        <end position="21"/>
    </location>
</feature>
<dbReference type="Pfam" id="PF05239">
    <property type="entry name" value="PRC"/>
    <property type="match status" value="1"/>
</dbReference>
<evidence type="ECO:0000313" key="4">
    <source>
        <dbReference type="EMBL" id="UFZ02792.1"/>
    </source>
</evidence>
<evidence type="ECO:0000256" key="1">
    <source>
        <dbReference type="SAM" id="MobiDB-lite"/>
    </source>
</evidence>
<name>A0ABY3R6W8_9BRAD</name>
<protein>
    <submittedName>
        <fullName evidence="4">PRC-barrel domain-containing protein</fullName>
    </submittedName>
</protein>
<dbReference type="SUPFAM" id="SSF50346">
    <property type="entry name" value="PRC-barrel domain"/>
    <property type="match status" value="1"/>
</dbReference>
<proteinExistence type="predicted"/>
<evidence type="ECO:0000256" key="2">
    <source>
        <dbReference type="SAM" id="SignalP"/>
    </source>
</evidence>
<reference evidence="4" key="1">
    <citation type="journal article" date="2024" name="Antonie Van Leeuwenhoek">
        <title>Bradyrhizobium ontarionense sp. nov., a novel bacterial symbiont isolated from Aeschynomene indica (Indian jointvetch), harbours photosynthesis, nitrogen fixation and nitrous oxide (N2O) reductase genes.</title>
        <authorList>
            <person name="Bromfield E.S.P."/>
            <person name="Cloutier S."/>
        </authorList>
    </citation>
    <scope>NUCLEOTIDE SEQUENCE</scope>
    <source>
        <strain evidence="4">A19</strain>
    </source>
</reference>
<dbReference type="InterPro" id="IPR027275">
    <property type="entry name" value="PRC-brl_dom"/>
</dbReference>
<keyword evidence="2" id="KW-0732">Signal</keyword>
<accession>A0ABY3R6W8</accession>
<dbReference type="EMBL" id="CP088156">
    <property type="protein sequence ID" value="UFZ02792.1"/>
    <property type="molecule type" value="Genomic_DNA"/>
</dbReference>